<dbReference type="InterPro" id="IPR024072">
    <property type="entry name" value="DHFR-like_dom_sf"/>
</dbReference>
<keyword evidence="3" id="KW-1185">Reference proteome</keyword>
<evidence type="ECO:0000313" key="2">
    <source>
        <dbReference type="EMBL" id="RWA23671.1"/>
    </source>
</evidence>
<dbReference type="InterPro" id="IPR050765">
    <property type="entry name" value="Riboflavin_Biosynth_HTPR"/>
</dbReference>
<accession>A0A439DZV2</accession>
<reference evidence="2 3" key="1">
    <citation type="submission" date="2013-06" db="EMBL/GenBank/DDBJ databases">
        <title>The draft sequence of the Mycobacterium elephantis genome.</title>
        <authorList>
            <person name="Pettersson F.B."/>
            <person name="Das S."/>
            <person name="Dasgupta S."/>
            <person name="Bhattacharya A."/>
            <person name="Kirsebom L.A."/>
        </authorList>
    </citation>
    <scope>NUCLEOTIDE SEQUENCE [LARGE SCALE GENOMIC DNA]</scope>
    <source>
        <strain evidence="2 3">DSM 44368</strain>
    </source>
</reference>
<gene>
    <name evidence="2" type="ORF">MELE44368_00285</name>
</gene>
<dbReference type="InterPro" id="IPR002734">
    <property type="entry name" value="RibDG_C"/>
</dbReference>
<evidence type="ECO:0000259" key="1">
    <source>
        <dbReference type="Pfam" id="PF01872"/>
    </source>
</evidence>
<feature type="domain" description="Bacterial bifunctional deaminase-reductase C-terminal" evidence="1">
    <location>
        <begin position="12"/>
        <end position="191"/>
    </location>
</feature>
<dbReference type="SUPFAM" id="SSF53597">
    <property type="entry name" value="Dihydrofolate reductase-like"/>
    <property type="match status" value="1"/>
</dbReference>
<dbReference type="EMBL" id="ATDN01000001">
    <property type="protein sequence ID" value="RWA23671.1"/>
    <property type="molecule type" value="Genomic_DNA"/>
</dbReference>
<sequence>MDTHKGENPHMRKLIYSMTLSLDGYISGPRGEHDDWAVPDEQLHRFHNDQVAALGGHLLGRRLYEVMTYWEGFEEREPDAPRYSLEFARIWQKLPKIVYSTTLTEVEGNTRLSTEDPVTEVARLKQEPGEPLAVGGADLAATLMRHDLIDEYRIFLAPAVLGGGTPYFTALERRIELELQETRTFDTGVVYLRYARR</sequence>
<dbReference type="AlphaFoldDB" id="A0A439DZV2"/>
<dbReference type="Proteomes" id="UP000287177">
    <property type="component" value="Unassembled WGS sequence"/>
</dbReference>
<name>A0A439DZV2_9MYCO</name>
<dbReference type="PANTHER" id="PTHR38011">
    <property type="entry name" value="DIHYDROFOLATE REDUCTASE FAMILY PROTEIN (AFU_ORTHOLOGUE AFUA_8G06820)"/>
    <property type="match status" value="1"/>
</dbReference>
<organism evidence="2 3">
    <name type="scientific">Mycolicibacterium elephantis DSM 44368</name>
    <dbReference type="NCBI Taxonomy" id="1335622"/>
    <lineage>
        <taxon>Bacteria</taxon>
        <taxon>Bacillati</taxon>
        <taxon>Actinomycetota</taxon>
        <taxon>Actinomycetes</taxon>
        <taxon>Mycobacteriales</taxon>
        <taxon>Mycobacteriaceae</taxon>
        <taxon>Mycolicibacterium</taxon>
    </lineage>
</organism>
<comment type="caution">
    <text evidence="2">The sequence shown here is derived from an EMBL/GenBank/DDBJ whole genome shotgun (WGS) entry which is preliminary data.</text>
</comment>
<protein>
    <recommendedName>
        <fullName evidence="1">Bacterial bifunctional deaminase-reductase C-terminal domain-containing protein</fullName>
    </recommendedName>
</protein>
<evidence type="ECO:0000313" key="3">
    <source>
        <dbReference type="Proteomes" id="UP000287177"/>
    </source>
</evidence>
<proteinExistence type="predicted"/>
<dbReference type="GO" id="GO:0009231">
    <property type="term" value="P:riboflavin biosynthetic process"/>
    <property type="evidence" value="ECO:0007669"/>
    <property type="project" value="InterPro"/>
</dbReference>
<dbReference type="Gene3D" id="3.40.430.10">
    <property type="entry name" value="Dihydrofolate Reductase, subunit A"/>
    <property type="match status" value="1"/>
</dbReference>
<dbReference type="Pfam" id="PF01872">
    <property type="entry name" value="RibD_C"/>
    <property type="match status" value="1"/>
</dbReference>
<dbReference type="PANTHER" id="PTHR38011:SF11">
    <property type="entry name" value="2,5-DIAMINO-6-RIBOSYLAMINO-4(3H)-PYRIMIDINONE 5'-PHOSPHATE REDUCTASE"/>
    <property type="match status" value="1"/>
</dbReference>
<dbReference type="GO" id="GO:0008703">
    <property type="term" value="F:5-amino-6-(5-phosphoribosylamino)uracil reductase activity"/>
    <property type="evidence" value="ECO:0007669"/>
    <property type="project" value="InterPro"/>
</dbReference>